<dbReference type="Pfam" id="PF01451">
    <property type="entry name" value="LMWPc"/>
    <property type="match status" value="1"/>
</dbReference>
<dbReference type="Proteomes" id="UP000284120">
    <property type="component" value="Unassembled WGS sequence"/>
</dbReference>
<evidence type="ECO:0000256" key="5">
    <source>
        <dbReference type="PIRSR" id="PIRSR617867-1"/>
    </source>
</evidence>
<dbReference type="SUPFAM" id="SSF52788">
    <property type="entry name" value="Phosphotyrosine protein phosphatases I"/>
    <property type="match status" value="1"/>
</dbReference>
<comment type="caution">
    <text evidence="7">The sequence shown here is derived from an EMBL/GenBank/DDBJ whole genome shotgun (WGS) entry which is preliminary data.</text>
</comment>
<gene>
    <name evidence="7" type="ORF">DPV69_11210</name>
</gene>
<reference evidence="7 8" key="1">
    <citation type="submission" date="2018-06" db="EMBL/GenBank/DDBJ databases">
        <title>Pedobacter endophyticus sp. nov., an endophytic bacterium isolated from a leaf of Triticum aestivum.</title>
        <authorList>
            <person name="Zhang L."/>
        </authorList>
    </citation>
    <scope>NUCLEOTIDE SEQUENCE [LARGE SCALE GENOMIC DNA]</scope>
    <source>
        <strain evidence="7 8">CM134L-2</strain>
    </source>
</reference>
<evidence type="ECO:0000313" key="7">
    <source>
        <dbReference type="EMBL" id="RWU07548.1"/>
    </source>
</evidence>
<evidence type="ECO:0000256" key="4">
    <source>
        <dbReference type="ARBA" id="ARBA00022912"/>
    </source>
</evidence>
<dbReference type="PANTHER" id="PTHR11717">
    <property type="entry name" value="LOW MOLECULAR WEIGHT PROTEIN TYROSINE PHOSPHATASE"/>
    <property type="match status" value="1"/>
</dbReference>
<organism evidence="7 8">
    <name type="scientific">Pedobacter chitinilyticus</name>
    <dbReference type="NCBI Taxonomy" id="2233776"/>
    <lineage>
        <taxon>Bacteria</taxon>
        <taxon>Pseudomonadati</taxon>
        <taxon>Bacteroidota</taxon>
        <taxon>Sphingobacteriia</taxon>
        <taxon>Sphingobacteriales</taxon>
        <taxon>Sphingobacteriaceae</taxon>
        <taxon>Pedobacter</taxon>
    </lineage>
</organism>
<dbReference type="CDD" id="cd16343">
    <property type="entry name" value="LMWPTP"/>
    <property type="match status" value="1"/>
</dbReference>
<dbReference type="EMBL" id="SAYW01000003">
    <property type="protein sequence ID" value="RWU07548.1"/>
    <property type="molecule type" value="Genomic_DNA"/>
</dbReference>
<dbReference type="Gene3D" id="3.40.50.2300">
    <property type="match status" value="1"/>
</dbReference>
<feature type="domain" description="Phosphotyrosine protein phosphatase I" evidence="6">
    <location>
        <begin position="1"/>
        <end position="142"/>
    </location>
</feature>
<accession>A0A443YUK5</accession>
<proteinExistence type="inferred from homology"/>
<keyword evidence="4" id="KW-0904">Protein phosphatase</keyword>
<evidence type="ECO:0000256" key="1">
    <source>
        <dbReference type="ARBA" id="ARBA00011063"/>
    </source>
</evidence>
<comment type="similarity">
    <text evidence="1">Belongs to the low molecular weight phosphotyrosine protein phosphatase family.</text>
</comment>
<dbReference type="PRINTS" id="PR00719">
    <property type="entry name" value="LMWPTPASE"/>
</dbReference>
<dbReference type="InterPro" id="IPR036196">
    <property type="entry name" value="Ptyr_pPase_sf"/>
</dbReference>
<protein>
    <recommendedName>
        <fullName evidence="2">protein-tyrosine-phosphatase</fullName>
        <ecNumber evidence="2">3.1.3.48</ecNumber>
    </recommendedName>
</protein>
<dbReference type="GO" id="GO:0004725">
    <property type="term" value="F:protein tyrosine phosphatase activity"/>
    <property type="evidence" value="ECO:0007669"/>
    <property type="project" value="UniProtKB-EC"/>
</dbReference>
<name>A0A443YUK5_9SPHI</name>
<evidence type="ECO:0000259" key="6">
    <source>
        <dbReference type="SMART" id="SM00226"/>
    </source>
</evidence>
<feature type="active site" description="Nucleophile" evidence="5">
    <location>
        <position position="13"/>
    </location>
</feature>
<dbReference type="InterPro" id="IPR017867">
    <property type="entry name" value="Tyr_phospatase_low_mol_wt"/>
</dbReference>
<keyword evidence="8" id="KW-1185">Reference proteome</keyword>
<dbReference type="AlphaFoldDB" id="A0A443YUK5"/>
<feature type="active site" description="Proton donor" evidence="5">
    <location>
        <position position="117"/>
    </location>
</feature>
<dbReference type="InterPro" id="IPR050438">
    <property type="entry name" value="LMW_PTPase"/>
</dbReference>
<dbReference type="InterPro" id="IPR023485">
    <property type="entry name" value="Ptyr_pPase"/>
</dbReference>
<dbReference type="OrthoDB" id="9784339at2"/>
<dbReference type="RefSeq" id="WP_113647456.1">
    <property type="nucleotide sequence ID" value="NZ_QMHN01000003.1"/>
</dbReference>
<evidence type="ECO:0000313" key="8">
    <source>
        <dbReference type="Proteomes" id="UP000284120"/>
    </source>
</evidence>
<evidence type="ECO:0000256" key="2">
    <source>
        <dbReference type="ARBA" id="ARBA00013064"/>
    </source>
</evidence>
<dbReference type="PANTHER" id="PTHR11717:SF7">
    <property type="entry name" value="LOW MOLECULAR WEIGHT PHOSPHOTYROSINE PROTEIN PHOSPHATASE"/>
    <property type="match status" value="1"/>
</dbReference>
<keyword evidence="3" id="KW-0378">Hydrolase</keyword>
<feature type="active site" description="Nucleophile" evidence="5">
    <location>
        <position position="7"/>
    </location>
</feature>
<evidence type="ECO:0000256" key="3">
    <source>
        <dbReference type="ARBA" id="ARBA00022801"/>
    </source>
</evidence>
<dbReference type="EC" id="3.1.3.48" evidence="2"/>
<sequence>MKILMVCLGNICRSPLAHGILQHLADQENLGWQVHSAGTGGWHVGNPPDRRSVLAARSLGYDISAQRARHFNKAFFEEYDHILVMDRNNLRDVLDMAKTEEHRQKVRLFLPDAEVTDPYYDNDLFVPVSLEVEQRCKEILKELRG</sequence>
<dbReference type="SMART" id="SM00226">
    <property type="entry name" value="LMWPc"/>
    <property type="match status" value="1"/>
</dbReference>